<organism evidence="1 2">
    <name type="scientific">Actinocorallia longicatena</name>
    <dbReference type="NCBI Taxonomy" id="111803"/>
    <lineage>
        <taxon>Bacteria</taxon>
        <taxon>Bacillati</taxon>
        <taxon>Actinomycetota</taxon>
        <taxon>Actinomycetes</taxon>
        <taxon>Streptosporangiales</taxon>
        <taxon>Thermomonosporaceae</taxon>
        <taxon>Actinocorallia</taxon>
    </lineage>
</organism>
<dbReference type="EMBL" id="BAAAUV010000039">
    <property type="protein sequence ID" value="GAA3239799.1"/>
    <property type="molecule type" value="Genomic_DNA"/>
</dbReference>
<protein>
    <submittedName>
        <fullName evidence="1">Uncharacterized protein</fullName>
    </submittedName>
</protein>
<sequence length="166" mass="18163">MLTATDIRNAHEDALDARGTIEANLETAMRETDEDGYMIKELDRLAPARALVRWWWDVRHEVEDIGHTPQCALTAALNNAHRYLTGPAPRRACPFDQGFAYGEHAGTSVFYRDAAALLPAWRPQAPIRPAGFRPGIPARPLTCPDAAAPAAPECDAALHAMTPVRA</sequence>
<evidence type="ECO:0000313" key="1">
    <source>
        <dbReference type="EMBL" id="GAA3239799.1"/>
    </source>
</evidence>
<accession>A0ABP6QLC0</accession>
<dbReference type="Proteomes" id="UP001501237">
    <property type="component" value="Unassembled WGS sequence"/>
</dbReference>
<dbReference type="RefSeq" id="WP_344838696.1">
    <property type="nucleotide sequence ID" value="NZ_BAAAUV010000039.1"/>
</dbReference>
<evidence type="ECO:0000313" key="2">
    <source>
        <dbReference type="Proteomes" id="UP001501237"/>
    </source>
</evidence>
<comment type="caution">
    <text evidence="1">The sequence shown here is derived from an EMBL/GenBank/DDBJ whole genome shotgun (WGS) entry which is preliminary data.</text>
</comment>
<keyword evidence="2" id="KW-1185">Reference proteome</keyword>
<proteinExistence type="predicted"/>
<gene>
    <name evidence="1" type="ORF">GCM10010468_76130</name>
</gene>
<reference evidence="2" key="1">
    <citation type="journal article" date="2019" name="Int. J. Syst. Evol. Microbiol.">
        <title>The Global Catalogue of Microorganisms (GCM) 10K type strain sequencing project: providing services to taxonomists for standard genome sequencing and annotation.</title>
        <authorList>
            <consortium name="The Broad Institute Genomics Platform"/>
            <consortium name="The Broad Institute Genome Sequencing Center for Infectious Disease"/>
            <person name="Wu L."/>
            <person name="Ma J."/>
        </authorList>
    </citation>
    <scope>NUCLEOTIDE SEQUENCE [LARGE SCALE GENOMIC DNA]</scope>
    <source>
        <strain evidence="2">JCM 9377</strain>
    </source>
</reference>
<name>A0ABP6QLC0_9ACTN</name>